<dbReference type="Proteomes" id="UP000478052">
    <property type="component" value="Unassembled WGS sequence"/>
</dbReference>
<evidence type="ECO:0000313" key="2">
    <source>
        <dbReference type="Proteomes" id="UP000478052"/>
    </source>
</evidence>
<dbReference type="PANTHER" id="PTHR31912:SF34">
    <property type="entry name" value="NOTOCHORD-RELATED PROTEIN"/>
    <property type="match status" value="1"/>
</dbReference>
<keyword evidence="2" id="KW-1185">Reference proteome</keyword>
<name>A0A6G0XR98_APHCR</name>
<comment type="caution">
    <text evidence="1">The sequence shown here is derived from an EMBL/GenBank/DDBJ whole genome shotgun (WGS) entry which is preliminary data.</text>
</comment>
<feature type="non-terminal residue" evidence="1">
    <location>
        <position position="983"/>
    </location>
</feature>
<organism evidence="1 2">
    <name type="scientific">Aphis craccivora</name>
    <name type="common">Cowpea aphid</name>
    <dbReference type="NCBI Taxonomy" id="307492"/>
    <lineage>
        <taxon>Eukaryota</taxon>
        <taxon>Metazoa</taxon>
        <taxon>Ecdysozoa</taxon>
        <taxon>Arthropoda</taxon>
        <taxon>Hexapoda</taxon>
        <taxon>Insecta</taxon>
        <taxon>Pterygota</taxon>
        <taxon>Neoptera</taxon>
        <taxon>Paraneoptera</taxon>
        <taxon>Hemiptera</taxon>
        <taxon>Sternorrhyncha</taxon>
        <taxon>Aphidomorpha</taxon>
        <taxon>Aphidoidea</taxon>
        <taxon>Aphididae</taxon>
        <taxon>Aphidini</taxon>
        <taxon>Aphis</taxon>
        <taxon>Aphis</taxon>
    </lineage>
</organism>
<protein>
    <submittedName>
        <fullName evidence="1">Uncharacterized protein</fullName>
    </submittedName>
</protein>
<reference evidence="1 2" key="1">
    <citation type="submission" date="2019-08" db="EMBL/GenBank/DDBJ databases">
        <title>Whole genome of Aphis craccivora.</title>
        <authorList>
            <person name="Voronova N.V."/>
            <person name="Shulinski R.S."/>
            <person name="Bandarenka Y.V."/>
            <person name="Zhorov D.G."/>
            <person name="Warner D."/>
        </authorList>
    </citation>
    <scope>NUCLEOTIDE SEQUENCE [LARGE SCALE GENOMIC DNA]</scope>
    <source>
        <strain evidence="1">180601</strain>
        <tissue evidence="1">Whole Body</tissue>
    </source>
</reference>
<dbReference type="EMBL" id="VUJU01007613">
    <property type="protein sequence ID" value="KAF0742952.1"/>
    <property type="molecule type" value="Genomic_DNA"/>
</dbReference>
<evidence type="ECO:0000313" key="1">
    <source>
        <dbReference type="EMBL" id="KAF0742952.1"/>
    </source>
</evidence>
<dbReference type="AlphaFoldDB" id="A0A6G0XR98"/>
<sequence>MVITLIPKMGPQSKFLALLQTLKDEIQKEKVGQYIRYLINIMNDTKLFKEILSSKSNSEVLSESSNAIDIQNIEMVISEDDFNYFNNEQSSLNISPDESSSTQLFLQVFNQIIGMNSDDCSLGKYINDYQDGKMVLDYYNCHKCLSFTMKNKLSSVLIKHELQKQSDLKINKLLFTNLAKGCFLIQNIFPSENQSTYFIPYYKEGDIVSPNRGKLFDKYCNIKRKIIKINPSNKRKHDDEPQLNPCEDYEDSLTWLKNHVEPEIVLHKLWNETSLHRLKLHKNDYMMNVYPALKKPTGHCLVNLIYIVDIDFAHLYPDKTMCLFQKFETFKNKLKIYLRDDDLAAFQLIPFLLSPVNVALNNKQILRPSKIEQLHAFIVNIQNVNELKTTHRQKIDSALSLGLTVQPYVVVVGNINETDSSMQYFTIIDDVQFLLETLLKAIDLCFKLFHVLNLKYSPQAQQVWNFFEHYFFDMSDQKKGRKFLSIQNLELFYLRFKFSINGIAIDLFKLNASSDTIQEFSKIFQVLSNPFSDVKTEYFRLQTLESMGFLVRPYEIVNNPLGSHAGVQKIGAVYVSLACLPPDLASTLEISLFKTDNKSFFGNGAIFKEIIAELNFLETSGIDIMLGLILGDNLGLHSILGFVESFVAKYPCRFCKTPKNECQIQTKQDNDNLRNPINYSDDIITNDVSRTGIKELCVLNDVESFDVTSNFSVDIMHDMLEGVCKYDVGFLLKELIFNLKYFSIDTLNERIESFNYGPTDIRNRPTLINEMNIKRSGCLKMSASEMSCFMKYFGLIIGDMVPVKSELWVLYIVLKKILDIIFCKWIRNEDIVLLESLITEHHEIYLRLFRGTSLKPKHHHMVHYPLIIKNSGPLSLFWSMRFEAKHRELKETAHSTTSRKNITFTLAMKQQLKFSYKLLAAADTNLYTKVNFSGDDYFDEHFQAFNSKELIFFPCSCFHSTYYHTSNQNKYYFNWAKKNIIDT</sequence>
<proteinExistence type="predicted"/>
<dbReference type="PANTHER" id="PTHR31912">
    <property type="entry name" value="IP13529P"/>
    <property type="match status" value="1"/>
</dbReference>
<gene>
    <name evidence="1" type="ORF">FWK35_00015896</name>
</gene>
<dbReference type="OrthoDB" id="6594135at2759"/>
<accession>A0A6G0XR98</accession>